<dbReference type="SUPFAM" id="SSF141868">
    <property type="entry name" value="EAL domain-like"/>
    <property type="match status" value="1"/>
</dbReference>
<dbReference type="OrthoDB" id="675397at2"/>
<proteinExistence type="predicted"/>
<dbReference type="Proteomes" id="UP000236449">
    <property type="component" value="Unassembled WGS sequence"/>
</dbReference>
<feature type="domain" description="EAL" evidence="2">
    <location>
        <begin position="243"/>
        <end position="492"/>
    </location>
</feature>
<dbReference type="EMBL" id="POSK01000005">
    <property type="protein sequence ID" value="PNI05141.1"/>
    <property type="molecule type" value="Genomic_DNA"/>
</dbReference>
<dbReference type="RefSeq" id="WP_102966161.1">
    <property type="nucleotide sequence ID" value="NZ_POSK01000005.1"/>
</dbReference>
<dbReference type="PROSITE" id="PS50883">
    <property type="entry name" value="EAL"/>
    <property type="match status" value="1"/>
</dbReference>
<protein>
    <recommendedName>
        <fullName evidence="2">EAL domain-containing protein</fullName>
    </recommendedName>
</protein>
<organism evidence="3 4">
    <name type="scientific">Vibrio diazotrophicus</name>
    <dbReference type="NCBI Taxonomy" id="685"/>
    <lineage>
        <taxon>Bacteria</taxon>
        <taxon>Pseudomonadati</taxon>
        <taxon>Pseudomonadota</taxon>
        <taxon>Gammaproteobacteria</taxon>
        <taxon>Vibrionales</taxon>
        <taxon>Vibrionaceae</taxon>
        <taxon>Vibrio</taxon>
    </lineage>
</organism>
<dbReference type="PANTHER" id="PTHR33121:SF80">
    <property type="entry name" value="CYCLIC DI-GMP PHOSPHODIESTERASE PDEL"/>
    <property type="match status" value="1"/>
</dbReference>
<keyword evidence="1" id="KW-1133">Transmembrane helix</keyword>
<dbReference type="GO" id="GO:0071111">
    <property type="term" value="F:cyclic-guanylate-specific phosphodiesterase activity"/>
    <property type="evidence" value="ECO:0007669"/>
    <property type="project" value="InterPro"/>
</dbReference>
<feature type="transmembrane region" description="Helical" evidence="1">
    <location>
        <begin position="210"/>
        <end position="232"/>
    </location>
</feature>
<evidence type="ECO:0000313" key="3">
    <source>
        <dbReference type="EMBL" id="PNI05141.1"/>
    </source>
</evidence>
<dbReference type="InterPro" id="IPR050706">
    <property type="entry name" value="Cyclic-di-GMP_PDE-like"/>
</dbReference>
<evidence type="ECO:0000259" key="2">
    <source>
        <dbReference type="PROSITE" id="PS50883"/>
    </source>
</evidence>
<accession>A0A2J8I3T4</accession>
<gene>
    <name evidence="3" type="ORF">C1N32_10130</name>
</gene>
<keyword evidence="1" id="KW-0472">Membrane</keyword>
<dbReference type="PANTHER" id="PTHR33121">
    <property type="entry name" value="CYCLIC DI-GMP PHOSPHODIESTERASE PDEF"/>
    <property type="match status" value="1"/>
</dbReference>
<dbReference type="InterPro" id="IPR001633">
    <property type="entry name" value="EAL_dom"/>
</dbReference>
<name>A0A2J8I3T4_VIBDI</name>
<dbReference type="SMART" id="SM00052">
    <property type="entry name" value="EAL"/>
    <property type="match status" value="1"/>
</dbReference>
<dbReference type="Pfam" id="PF00563">
    <property type="entry name" value="EAL"/>
    <property type="match status" value="1"/>
</dbReference>
<dbReference type="CDD" id="cd01948">
    <property type="entry name" value="EAL"/>
    <property type="match status" value="1"/>
</dbReference>
<reference evidence="3 4" key="1">
    <citation type="submission" date="2018-01" db="EMBL/GenBank/DDBJ databases">
        <title>Draft genome sequences of six Vibrio diazotrophicus strains isolated from deep-sea sediments of the Baltic Sea.</title>
        <authorList>
            <person name="Castillo D."/>
            <person name="Vandieken V."/>
            <person name="Chiang O."/>
            <person name="Middelboe M."/>
        </authorList>
    </citation>
    <scope>NUCLEOTIDE SEQUENCE [LARGE SCALE GENOMIC DNA]</scope>
    <source>
        <strain evidence="3 4">60.27F</strain>
    </source>
</reference>
<keyword evidence="1" id="KW-0812">Transmembrane</keyword>
<evidence type="ECO:0000313" key="4">
    <source>
        <dbReference type="Proteomes" id="UP000236449"/>
    </source>
</evidence>
<dbReference type="InterPro" id="IPR035919">
    <property type="entry name" value="EAL_sf"/>
</dbReference>
<dbReference type="Gene3D" id="3.20.20.450">
    <property type="entry name" value="EAL domain"/>
    <property type="match status" value="1"/>
</dbReference>
<comment type="caution">
    <text evidence="3">The sequence shown here is derived from an EMBL/GenBank/DDBJ whole genome shotgun (WGS) entry which is preliminary data.</text>
</comment>
<sequence length="492" mass="56983">MNSEKTIKHHIYVLGLSLILLTLFAKYNYDSLDVVEEVSAEVNNIIFENIKYYEDEISGSLPVKNCWNFLEENATLLLNNRNIRSISITDNKKVVCSSINLLNGMELNFTKEETGKIRFFYISKTPYSDSINQKNMEAFLIKISYTPTYSTIIGLYPESLTEVIDDYSEYDVYVNFENVVLYKDKIVGKNNALEGKSLYEVKYNISPYLFFKYVIINHSFVIIFWTLLYLLIVRVKLPIFDKFTISYWDINKAIKLRHFHPYLQPVFDINGTLTGAEVLVRWIHPTKGVIPPASFIEEVEANGKIREITQILMQKCSTYLRNVEFTRKGGFHLGFNVCAIQFDSNLLYEDIVLLQKELSSKPILIVLEITERQEFESKLFSSYINKLKDKNIKIALDDFGTGHCSMKYLINSSIDIIKIDRTFVNTISEGPNTHVLDAIINLANATNTEILAEGVENKEQFEYLYANNVMHYQGFYFDEPMPIEEFIGKYLS</sequence>
<dbReference type="AlphaFoldDB" id="A0A2J8I3T4"/>
<evidence type="ECO:0000256" key="1">
    <source>
        <dbReference type="SAM" id="Phobius"/>
    </source>
</evidence>